<dbReference type="NCBIfam" id="TIGR03544">
    <property type="entry name" value="DivI1A_domain"/>
    <property type="match status" value="1"/>
</dbReference>
<reference evidence="9" key="1">
    <citation type="submission" date="2020-07" db="EMBL/GenBank/DDBJ databases">
        <title>Huge and variable diversity of episymbiotic CPR bacteria and DPANN archaea in groundwater ecosystems.</title>
        <authorList>
            <person name="He C.Y."/>
            <person name="Keren R."/>
            <person name="Whittaker M."/>
            <person name="Farag I.F."/>
            <person name="Doudna J."/>
            <person name="Cate J.H.D."/>
            <person name="Banfield J.F."/>
        </authorList>
    </citation>
    <scope>NUCLEOTIDE SEQUENCE</scope>
    <source>
        <strain evidence="9">NC_groundwater_717_Ag_S-0.2um_59_8</strain>
    </source>
</reference>
<evidence type="ECO:0000256" key="8">
    <source>
        <dbReference type="SAM" id="MobiDB-lite"/>
    </source>
</evidence>
<comment type="subcellular location">
    <subcellularLocation>
        <location evidence="1">Cytoplasm</location>
    </subcellularLocation>
</comment>
<evidence type="ECO:0000256" key="2">
    <source>
        <dbReference type="ARBA" id="ARBA00009008"/>
    </source>
</evidence>
<dbReference type="GO" id="GO:0005737">
    <property type="term" value="C:cytoplasm"/>
    <property type="evidence" value="ECO:0007669"/>
    <property type="project" value="UniProtKB-SubCell"/>
</dbReference>
<dbReference type="PANTHER" id="PTHR35794:SF2">
    <property type="entry name" value="CELL DIVISION PROTEIN DIVIVA"/>
    <property type="match status" value="1"/>
</dbReference>
<evidence type="ECO:0000313" key="9">
    <source>
        <dbReference type="EMBL" id="MBI3013789.1"/>
    </source>
</evidence>
<name>A0A932GMR3_UNCTE</name>
<feature type="region of interest" description="Disordered" evidence="8">
    <location>
        <begin position="152"/>
        <end position="197"/>
    </location>
</feature>
<dbReference type="AlphaFoldDB" id="A0A932GMR3"/>
<keyword evidence="3" id="KW-0963">Cytoplasm</keyword>
<dbReference type="Proteomes" id="UP000741360">
    <property type="component" value="Unassembled WGS sequence"/>
</dbReference>
<dbReference type="EMBL" id="JACPSX010000030">
    <property type="protein sequence ID" value="MBI3013789.1"/>
    <property type="molecule type" value="Genomic_DNA"/>
</dbReference>
<dbReference type="PANTHER" id="PTHR35794">
    <property type="entry name" value="CELL DIVISION PROTEIN DIVIVA"/>
    <property type="match status" value="1"/>
</dbReference>
<sequence length="197" mass="22398">MKITPLDIRQQQFGVKFRGFDPAEVDAFLDMVATEMEEIIQERDSFRDQLERRQQDLAEYKERERDLQKSLSAVQQVRESLTEGATREAQLIVEEAKQRTAEMITKAEEELGKIRAEVHRLQGLKKTFEIRLRSTLDSFQKMLELDEAEVFEEPGAAGEVSGKAGKRTAQRERSPAGASAEASDDEREEGFEGTDGD</sequence>
<evidence type="ECO:0000256" key="6">
    <source>
        <dbReference type="ARBA" id="ARBA00023306"/>
    </source>
</evidence>
<proteinExistence type="inferred from homology"/>
<comment type="similarity">
    <text evidence="2">Belongs to the DivIVA family.</text>
</comment>
<keyword evidence="4" id="KW-0132">Cell division</keyword>
<keyword evidence="6" id="KW-0131">Cell cycle</keyword>
<evidence type="ECO:0000256" key="4">
    <source>
        <dbReference type="ARBA" id="ARBA00022618"/>
    </source>
</evidence>
<evidence type="ECO:0000256" key="5">
    <source>
        <dbReference type="ARBA" id="ARBA00023054"/>
    </source>
</evidence>
<comment type="caution">
    <text evidence="9">The sequence shown here is derived from an EMBL/GenBank/DDBJ whole genome shotgun (WGS) entry which is preliminary data.</text>
</comment>
<dbReference type="GO" id="GO:0051301">
    <property type="term" value="P:cell division"/>
    <property type="evidence" value="ECO:0007669"/>
    <property type="project" value="UniProtKB-KW"/>
</dbReference>
<evidence type="ECO:0000256" key="7">
    <source>
        <dbReference type="SAM" id="Coils"/>
    </source>
</evidence>
<evidence type="ECO:0000256" key="1">
    <source>
        <dbReference type="ARBA" id="ARBA00004496"/>
    </source>
</evidence>
<dbReference type="Gene3D" id="6.10.250.660">
    <property type="match status" value="1"/>
</dbReference>
<evidence type="ECO:0000256" key="3">
    <source>
        <dbReference type="ARBA" id="ARBA00022490"/>
    </source>
</evidence>
<dbReference type="InterPro" id="IPR007793">
    <property type="entry name" value="DivIVA_fam"/>
</dbReference>
<organism evidence="9 10">
    <name type="scientific">Tectimicrobiota bacterium</name>
    <dbReference type="NCBI Taxonomy" id="2528274"/>
    <lineage>
        <taxon>Bacteria</taxon>
        <taxon>Pseudomonadati</taxon>
        <taxon>Nitrospinota/Tectimicrobiota group</taxon>
        <taxon>Candidatus Tectimicrobiota</taxon>
    </lineage>
</organism>
<feature type="compositionally biased region" description="Acidic residues" evidence="8">
    <location>
        <begin position="182"/>
        <end position="197"/>
    </location>
</feature>
<dbReference type="InterPro" id="IPR019933">
    <property type="entry name" value="DivIVA_domain"/>
</dbReference>
<dbReference type="Pfam" id="PF05103">
    <property type="entry name" value="DivIVA"/>
    <property type="match status" value="1"/>
</dbReference>
<feature type="coiled-coil region" evidence="7">
    <location>
        <begin position="36"/>
        <end position="124"/>
    </location>
</feature>
<keyword evidence="5 7" id="KW-0175">Coiled coil</keyword>
<protein>
    <submittedName>
        <fullName evidence="9">DivIVA domain-containing protein</fullName>
    </submittedName>
</protein>
<gene>
    <name evidence="9" type="ORF">HYY65_01700</name>
</gene>
<evidence type="ECO:0000313" key="10">
    <source>
        <dbReference type="Proteomes" id="UP000741360"/>
    </source>
</evidence>
<accession>A0A932GMR3</accession>